<organism evidence="4 5">
    <name type="scientific">Candidatus Adlerbacteria bacterium RIFOXYC1_FULL_48_26</name>
    <dbReference type="NCBI Taxonomy" id="1797247"/>
    <lineage>
        <taxon>Bacteria</taxon>
        <taxon>Candidatus Adleribacteriota</taxon>
    </lineage>
</organism>
<protein>
    <recommendedName>
        <fullName evidence="3">Prokaryotic-type class I peptide chain release factors domain-containing protein</fullName>
    </recommendedName>
</protein>
<dbReference type="GO" id="GO:0003747">
    <property type="term" value="F:translation release factor activity"/>
    <property type="evidence" value="ECO:0007669"/>
    <property type="project" value="InterPro"/>
</dbReference>
<gene>
    <name evidence="4" type="ORF">A2419_01325</name>
</gene>
<comment type="similarity">
    <text evidence="1">Belongs to the prokaryotic/mitochondrial release factor family.</text>
</comment>
<dbReference type="PANTHER" id="PTHR43116:SF3">
    <property type="entry name" value="CLASS I PEPTIDE CHAIN RELEASE FACTOR"/>
    <property type="match status" value="1"/>
</dbReference>
<dbReference type="InterPro" id="IPR005139">
    <property type="entry name" value="PCRF"/>
</dbReference>
<dbReference type="Gene3D" id="3.30.70.1660">
    <property type="match status" value="1"/>
</dbReference>
<evidence type="ECO:0000256" key="1">
    <source>
        <dbReference type="ARBA" id="ARBA00010835"/>
    </source>
</evidence>
<accession>A0A1F4Y2L9</accession>
<proteinExistence type="inferred from homology"/>
<name>A0A1F4Y2L9_9BACT</name>
<dbReference type="SMART" id="SM00937">
    <property type="entry name" value="PCRF"/>
    <property type="match status" value="1"/>
</dbReference>
<dbReference type="GO" id="GO:0005737">
    <property type="term" value="C:cytoplasm"/>
    <property type="evidence" value="ECO:0007669"/>
    <property type="project" value="UniProtKB-ARBA"/>
</dbReference>
<sequence>MHGCTSSRTVAEKVGKSTVCYTRRIFMDEKEQIQKRIVEIEAAMQAPDFWSVPAKAQAMIKELQDLKSEAEGGSKYDKGNAIMMIVAGAGGDDAEDFAHMLLEMYRKYTEKRGWGMRVLHQNENDHGGYRNITVEIEGKNAYGTLKNEYGVHRLVRISPFNASQKRQTSFTLVEILPVVEKITDFEIPEDELEITFARSSGPGGQNVNKRETAVRVVHIPTGISAHADGERSQNSNREKALAIVKAKLFHQLEAQRKKTVAELSTNTSKIEWGSQIRSYVLHPYKLVKDHRTNVEVHDAEGVLEGNIEPFLEPEKMM</sequence>
<dbReference type="STRING" id="1797247.A2419_01325"/>
<evidence type="ECO:0000259" key="3">
    <source>
        <dbReference type="PROSITE" id="PS00745"/>
    </source>
</evidence>
<dbReference type="EMBL" id="MEXB01000012">
    <property type="protein sequence ID" value="OGC88098.1"/>
    <property type="molecule type" value="Genomic_DNA"/>
</dbReference>
<dbReference type="Proteomes" id="UP000176568">
    <property type="component" value="Unassembled WGS sequence"/>
</dbReference>
<dbReference type="AlphaFoldDB" id="A0A1F4Y2L9"/>
<evidence type="ECO:0000313" key="4">
    <source>
        <dbReference type="EMBL" id="OGC88098.1"/>
    </source>
</evidence>
<feature type="domain" description="Prokaryotic-type class I peptide chain release factors" evidence="3">
    <location>
        <begin position="198"/>
        <end position="214"/>
    </location>
</feature>
<comment type="caution">
    <text evidence="4">The sequence shown here is derived from an EMBL/GenBank/DDBJ whole genome shotgun (WGS) entry which is preliminary data.</text>
</comment>
<evidence type="ECO:0000256" key="2">
    <source>
        <dbReference type="ARBA" id="ARBA00022481"/>
    </source>
</evidence>
<reference evidence="4 5" key="1">
    <citation type="journal article" date="2016" name="Nat. Commun.">
        <title>Thousands of microbial genomes shed light on interconnected biogeochemical processes in an aquifer system.</title>
        <authorList>
            <person name="Anantharaman K."/>
            <person name="Brown C.T."/>
            <person name="Hug L.A."/>
            <person name="Sharon I."/>
            <person name="Castelle C.J."/>
            <person name="Probst A.J."/>
            <person name="Thomas B.C."/>
            <person name="Singh A."/>
            <person name="Wilkins M.J."/>
            <person name="Karaoz U."/>
            <person name="Brodie E.L."/>
            <person name="Williams K.H."/>
            <person name="Hubbard S.S."/>
            <person name="Banfield J.F."/>
        </authorList>
    </citation>
    <scope>NUCLEOTIDE SEQUENCE [LARGE SCALE GENOMIC DNA]</scope>
</reference>
<dbReference type="InterPro" id="IPR045853">
    <property type="entry name" value="Pep_chain_release_fac_I_sf"/>
</dbReference>
<dbReference type="PROSITE" id="PS00745">
    <property type="entry name" value="RF_PROK_I"/>
    <property type="match status" value="1"/>
</dbReference>
<evidence type="ECO:0000313" key="5">
    <source>
        <dbReference type="Proteomes" id="UP000176568"/>
    </source>
</evidence>
<dbReference type="Gene3D" id="3.30.160.20">
    <property type="match status" value="1"/>
</dbReference>
<keyword evidence="2" id="KW-0488">Methylation</keyword>
<dbReference type="PANTHER" id="PTHR43116">
    <property type="entry name" value="PEPTIDE CHAIN RELEASE FACTOR 2"/>
    <property type="match status" value="1"/>
</dbReference>
<dbReference type="SUPFAM" id="SSF75620">
    <property type="entry name" value="Release factor"/>
    <property type="match status" value="1"/>
</dbReference>
<dbReference type="InterPro" id="IPR000352">
    <property type="entry name" value="Pep_chain_release_fac_I"/>
</dbReference>
<dbReference type="Pfam" id="PF00472">
    <property type="entry name" value="RF-1"/>
    <property type="match status" value="1"/>
</dbReference>
<dbReference type="Pfam" id="PF03462">
    <property type="entry name" value="PCRF"/>
    <property type="match status" value="1"/>
</dbReference>